<dbReference type="PANTHER" id="PTHR30615:SF8">
    <property type="entry name" value="UPF0047 PROTEIN C4A8.02C"/>
    <property type="match status" value="1"/>
</dbReference>
<evidence type="ECO:0000313" key="3">
    <source>
        <dbReference type="EMBL" id="VFK34058.1"/>
    </source>
</evidence>
<dbReference type="EMBL" id="CAADFQ010000060">
    <property type="protein sequence ID" value="VFK34058.1"/>
    <property type="molecule type" value="Genomic_DNA"/>
</dbReference>
<dbReference type="InterPro" id="IPR035917">
    <property type="entry name" value="YjbQ-like_sf"/>
</dbReference>
<gene>
    <name evidence="2" type="ORF">BECKMB1821G_GA0114241_104222</name>
    <name evidence="4" type="ORF">BECKMB1821H_GA0114242_10635</name>
    <name evidence="3" type="ORF">BECKMB1821I_GA0114274_10604</name>
</gene>
<dbReference type="NCBIfam" id="TIGR00149">
    <property type="entry name" value="TIGR00149_YjbQ"/>
    <property type="match status" value="1"/>
</dbReference>
<dbReference type="Gene3D" id="2.60.120.460">
    <property type="entry name" value="YjbQ-like"/>
    <property type="match status" value="1"/>
</dbReference>
<dbReference type="EMBL" id="CAADFO010000042">
    <property type="protein sequence ID" value="VFK28855.1"/>
    <property type="molecule type" value="Genomic_DNA"/>
</dbReference>
<evidence type="ECO:0000313" key="2">
    <source>
        <dbReference type="EMBL" id="VFK28855.1"/>
    </source>
</evidence>
<accession>A0A450XXP1</accession>
<dbReference type="InterPro" id="IPR001602">
    <property type="entry name" value="UPF0047_YjbQ-like"/>
</dbReference>
<dbReference type="SUPFAM" id="SSF111038">
    <property type="entry name" value="YjbQ-like"/>
    <property type="match status" value="1"/>
</dbReference>
<name>A0A450XXP1_9GAMM</name>
<dbReference type="Pfam" id="PF01894">
    <property type="entry name" value="YjbQ"/>
    <property type="match status" value="1"/>
</dbReference>
<dbReference type="EMBL" id="CAADGH010000063">
    <property type="protein sequence ID" value="VFK76560.1"/>
    <property type="molecule type" value="Genomic_DNA"/>
</dbReference>
<dbReference type="AlphaFoldDB" id="A0A450XXP1"/>
<evidence type="ECO:0000313" key="4">
    <source>
        <dbReference type="EMBL" id="VFK76560.1"/>
    </source>
</evidence>
<sequence length="134" mass="14666">MHKIIQVKTNRREELVDITPQVQAAVKSSGISSGLLAVYVRGATAAIMVQENWDDSVQTDVINFLAKLIPRGGWLHDRQDGNGDSHLKAGLVGPSESVPILDGKLGLSTWQNLFLCEFDGPRRSREVVCTIIEA</sequence>
<comment type="similarity">
    <text evidence="1">Belongs to the UPF0047 family.</text>
</comment>
<evidence type="ECO:0000256" key="1">
    <source>
        <dbReference type="ARBA" id="ARBA00005534"/>
    </source>
</evidence>
<dbReference type="PANTHER" id="PTHR30615">
    <property type="entry name" value="UNCHARACTERIZED PROTEIN YJBQ-RELATED"/>
    <property type="match status" value="1"/>
</dbReference>
<protein>
    <submittedName>
        <fullName evidence="3">Secondary thiamine-phosphate synthase enzyme</fullName>
    </submittedName>
</protein>
<reference evidence="3" key="1">
    <citation type="submission" date="2019-02" db="EMBL/GenBank/DDBJ databases">
        <authorList>
            <person name="Gruber-Vodicka R. H."/>
            <person name="Seah K. B. B."/>
        </authorList>
    </citation>
    <scope>NUCLEOTIDE SEQUENCE</scope>
    <source>
        <strain evidence="2">BECK_BZ197</strain>
        <strain evidence="4">BECK_BZ198</strain>
        <strain evidence="3">BECK_BZ199</strain>
    </source>
</reference>
<proteinExistence type="inferred from homology"/>
<organism evidence="3">
    <name type="scientific">Candidatus Kentrum sp. MB</name>
    <dbReference type="NCBI Taxonomy" id="2138164"/>
    <lineage>
        <taxon>Bacteria</taxon>
        <taxon>Pseudomonadati</taxon>
        <taxon>Pseudomonadota</taxon>
        <taxon>Gammaproteobacteria</taxon>
        <taxon>Candidatus Kentrum</taxon>
    </lineage>
</organism>
<dbReference type="PIRSF" id="PIRSF004681">
    <property type="entry name" value="UCP004681"/>
    <property type="match status" value="1"/>
</dbReference>